<dbReference type="GO" id="GO:0005886">
    <property type="term" value="C:plasma membrane"/>
    <property type="evidence" value="ECO:0007669"/>
    <property type="project" value="UniProtKB-SubCell"/>
</dbReference>
<dbReference type="PANTHER" id="PTHR44936:SF5">
    <property type="entry name" value="SENSOR HISTIDINE KINASE ENVZ"/>
    <property type="match status" value="1"/>
</dbReference>
<feature type="domain" description="Histidine kinase" evidence="16">
    <location>
        <begin position="252"/>
        <end position="445"/>
    </location>
</feature>
<gene>
    <name evidence="18" type="ORF">So717_00940</name>
</gene>
<evidence type="ECO:0000256" key="11">
    <source>
        <dbReference type="ARBA" id="ARBA00022840"/>
    </source>
</evidence>
<dbReference type="GO" id="GO:0000155">
    <property type="term" value="F:phosphorelay sensor kinase activity"/>
    <property type="evidence" value="ECO:0007669"/>
    <property type="project" value="InterPro"/>
</dbReference>
<dbReference type="InterPro" id="IPR050980">
    <property type="entry name" value="2C_sensor_his_kinase"/>
</dbReference>
<keyword evidence="5" id="KW-0997">Cell inner membrane</keyword>
<keyword evidence="8 15" id="KW-0812">Transmembrane</keyword>
<dbReference type="EMBL" id="BLIV01000001">
    <property type="protein sequence ID" value="GFE48341.1"/>
    <property type="molecule type" value="Genomic_DNA"/>
</dbReference>
<evidence type="ECO:0000256" key="1">
    <source>
        <dbReference type="ARBA" id="ARBA00000085"/>
    </source>
</evidence>
<evidence type="ECO:0000256" key="15">
    <source>
        <dbReference type="SAM" id="Phobius"/>
    </source>
</evidence>
<accession>A0A640VMM4</accession>
<dbReference type="InterPro" id="IPR004358">
    <property type="entry name" value="Sig_transdc_His_kin-like_C"/>
</dbReference>
<dbReference type="Pfam" id="PF02518">
    <property type="entry name" value="HATPase_c"/>
    <property type="match status" value="1"/>
</dbReference>
<comment type="catalytic activity">
    <reaction evidence="1">
        <text>ATP + protein L-histidine = ADP + protein N-phospho-L-histidine.</text>
        <dbReference type="EC" id="2.7.13.3"/>
    </reaction>
</comment>
<dbReference type="InterPro" id="IPR003594">
    <property type="entry name" value="HATPase_dom"/>
</dbReference>
<evidence type="ECO:0000256" key="14">
    <source>
        <dbReference type="ARBA" id="ARBA00023136"/>
    </source>
</evidence>
<feature type="domain" description="HAMP" evidence="17">
    <location>
        <begin position="192"/>
        <end position="244"/>
    </location>
</feature>
<dbReference type="GO" id="GO:0005524">
    <property type="term" value="F:ATP binding"/>
    <property type="evidence" value="ECO:0007669"/>
    <property type="project" value="UniProtKB-KW"/>
</dbReference>
<keyword evidence="19" id="KW-1185">Reference proteome</keyword>
<dbReference type="Gene3D" id="1.10.8.500">
    <property type="entry name" value="HAMP domain in histidine kinase"/>
    <property type="match status" value="1"/>
</dbReference>
<dbReference type="InterPro" id="IPR036890">
    <property type="entry name" value="HATPase_C_sf"/>
</dbReference>
<evidence type="ECO:0000313" key="18">
    <source>
        <dbReference type="EMBL" id="GFE48341.1"/>
    </source>
</evidence>
<dbReference type="SMART" id="SM00304">
    <property type="entry name" value="HAMP"/>
    <property type="match status" value="1"/>
</dbReference>
<keyword evidence="13" id="KW-0902">Two-component regulatory system</keyword>
<feature type="transmembrane region" description="Helical" evidence="15">
    <location>
        <begin position="170"/>
        <end position="191"/>
    </location>
</feature>
<dbReference type="Pfam" id="PF00672">
    <property type="entry name" value="HAMP"/>
    <property type="match status" value="1"/>
</dbReference>
<evidence type="ECO:0000256" key="2">
    <source>
        <dbReference type="ARBA" id="ARBA00004429"/>
    </source>
</evidence>
<dbReference type="Gene3D" id="3.30.565.10">
    <property type="entry name" value="Histidine kinase-like ATPase, C-terminal domain"/>
    <property type="match status" value="1"/>
</dbReference>
<feature type="transmembrane region" description="Helical" evidence="15">
    <location>
        <begin position="12"/>
        <end position="35"/>
    </location>
</feature>
<dbReference type="Gene3D" id="1.10.287.130">
    <property type="match status" value="1"/>
</dbReference>
<keyword evidence="4" id="KW-1003">Cell membrane</keyword>
<dbReference type="PRINTS" id="PR00344">
    <property type="entry name" value="BCTRLSENSOR"/>
</dbReference>
<comment type="caution">
    <text evidence="18">The sequence shown here is derived from an EMBL/GenBank/DDBJ whole genome shotgun (WGS) entry which is preliminary data.</text>
</comment>
<proteinExistence type="predicted"/>
<evidence type="ECO:0000313" key="19">
    <source>
        <dbReference type="Proteomes" id="UP000436522"/>
    </source>
</evidence>
<evidence type="ECO:0000256" key="9">
    <source>
        <dbReference type="ARBA" id="ARBA00022741"/>
    </source>
</evidence>
<dbReference type="SUPFAM" id="SSF158472">
    <property type="entry name" value="HAMP domain-like"/>
    <property type="match status" value="1"/>
</dbReference>
<dbReference type="PANTHER" id="PTHR44936">
    <property type="entry name" value="SENSOR PROTEIN CREC"/>
    <property type="match status" value="1"/>
</dbReference>
<name>A0A640VMM4_9RHOB</name>
<comment type="subcellular location">
    <subcellularLocation>
        <location evidence="2">Cell inner membrane</location>
        <topology evidence="2">Multi-pass membrane protein</topology>
    </subcellularLocation>
</comment>
<reference evidence="18 19" key="1">
    <citation type="submission" date="2019-12" db="EMBL/GenBank/DDBJ databases">
        <title>Roseobacter cerasinus sp. nov., isolated from seawater around aquaculture.</title>
        <authorList>
            <person name="Muramatsu S."/>
            <person name="Takabe Y."/>
            <person name="Mori K."/>
            <person name="Takaichi S."/>
            <person name="Hanada S."/>
        </authorList>
    </citation>
    <scope>NUCLEOTIDE SEQUENCE [LARGE SCALE GENOMIC DNA]</scope>
    <source>
        <strain evidence="18 19">AI77</strain>
    </source>
</reference>
<dbReference type="EC" id="2.7.13.3" evidence="3"/>
<dbReference type="PROSITE" id="PS50109">
    <property type="entry name" value="HIS_KIN"/>
    <property type="match status" value="1"/>
</dbReference>
<evidence type="ECO:0000256" key="10">
    <source>
        <dbReference type="ARBA" id="ARBA00022777"/>
    </source>
</evidence>
<keyword evidence="9" id="KW-0547">Nucleotide-binding</keyword>
<evidence type="ECO:0000256" key="5">
    <source>
        <dbReference type="ARBA" id="ARBA00022519"/>
    </source>
</evidence>
<evidence type="ECO:0000256" key="3">
    <source>
        <dbReference type="ARBA" id="ARBA00012438"/>
    </source>
</evidence>
<keyword evidence="7" id="KW-0808">Transferase</keyword>
<evidence type="ECO:0000256" key="7">
    <source>
        <dbReference type="ARBA" id="ARBA00022679"/>
    </source>
</evidence>
<dbReference type="SUPFAM" id="SSF55874">
    <property type="entry name" value="ATPase domain of HSP90 chaperone/DNA topoisomerase II/histidine kinase"/>
    <property type="match status" value="1"/>
</dbReference>
<keyword evidence="11" id="KW-0067">ATP-binding</keyword>
<evidence type="ECO:0000256" key="8">
    <source>
        <dbReference type="ARBA" id="ARBA00022692"/>
    </source>
</evidence>
<dbReference type="InterPro" id="IPR003660">
    <property type="entry name" value="HAMP_dom"/>
</dbReference>
<keyword evidence="14 15" id="KW-0472">Membrane</keyword>
<dbReference type="PROSITE" id="PS50885">
    <property type="entry name" value="HAMP"/>
    <property type="match status" value="1"/>
</dbReference>
<evidence type="ECO:0000256" key="12">
    <source>
        <dbReference type="ARBA" id="ARBA00022989"/>
    </source>
</evidence>
<dbReference type="Proteomes" id="UP000436522">
    <property type="component" value="Unassembled WGS sequence"/>
</dbReference>
<dbReference type="CDD" id="cd00082">
    <property type="entry name" value="HisKA"/>
    <property type="match status" value="1"/>
</dbReference>
<organism evidence="18 19">
    <name type="scientific">Roseobacter cerasinus</name>
    <dbReference type="NCBI Taxonomy" id="2602289"/>
    <lineage>
        <taxon>Bacteria</taxon>
        <taxon>Pseudomonadati</taxon>
        <taxon>Pseudomonadota</taxon>
        <taxon>Alphaproteobacteria</taxon>
        <taxon>Rhodobacterales</taxon>
        <taxon>Roseobacteraceae</taxon>
        <taxon>Roseobacter</taxon>
    </lineage>
</organism>
<evidence type="ECO:0000259" key="17">
    <source>
        <dbReference type="PROSITE" id="PS50885"/>
    </source>
</evidence>
<evidence type="ECO:0000259" key="16">
    <source>
        <dbReference type="PROSITE" id="PS50109"/>
    </source>
</evidence>
<keyword evidence="12 15" id="KW-1133">Transmembrane helix</keyword>
<dbReference type="InterPro" id="IPR005467">
    <property type="entry name" value="His_kinase_dom"/>
</dbReference>
<dbReference type="SUPFAM" id="SSF47384">
    <property type="entry name" value="Homodimeric domain of signal transducing histidine kinase"/>
    <property type="match status" value="1"/>
</dbReference>
<dbReference type="InterPro" id="IPR036097">
    <property type="entry name" value="HisK_dim/P_sf"/>
</dbReference>
<keyword evidence="6" id="KW-0597">Phosphoprotein</keyword>
<evidence type="ECO:0000256" key="6">
    <source>
        <dbReference type="ARBA" id="ARBA00022553"/>
    </source>
</evidence>
<protein>
    <recommendedName>
        <fullName evidence="3">histidine kinase</fullName>
        <ecNumber evidence="3">2.7.13.3</ecNumber>
    </recommendedName>
</protein>
<dbReference type="AlphaFoldDB" id="A0A640VMM4"/>
<dbReference type="SMART" id="SM00387">
    <property type="entry name" value="HATPase_c"/>
    <property type="match status" value="1"/>
</dbReference>
<sequence>MIALKRLLPRGIAGRFALLLTLSLVSANFLALAVLSYERVRLDRAALIAREQERIVSLVPALEASVPQDRPALAKSASTRSSEVAIGATPLVSTQHDIPSALALADALTEALDGRDVRTAIRIRQDDAKGGKRVAVTASVRLLVSEGERTQWLNIRSRGRRPSPPWIEEGAFLLILGLSLVAILAVALVFVRRLTDPLTELATAARAAGRGDRTALVQTDGPREIQDAARAFNDMQARIARFDAERMRMLAAVGHDLRTPITSLRIRAEMLEPEEGDPMICTLEEMTVMADGLVAYARGVGDSEALQEVDIAALMQRACTERGVPFDCDAPAMVRGRPVALGRAFGNLLDNALKYGVAARATMTRDADTAIVAIVDKGPGISEDKLADIFNPFVRGEDSRNTTTGGAGLGLAIVRDIVAAQGGTVTLDNMQGGGLRAVVRLPLAP</sequence>
<evidence type="ECO:0000256" key="4">
    <source>
        <dbReference type="ARBA" id="ARBA00022475"/>
    </source>
</evidence>
<keyword evidence="10 18" id="KW-0418">Kinase</keyword>
<dbReference type="InterPro" id="IPR003661">
    <property type="entry name" value="HisK_dim/P_dom"/>
</dbReference>
<evidence type="ECO:0000256" key="13">
    <source>
        <dbReference type="ARBA" id="ARBA00023012"/>
    </source>
</evidence>